<reference evidence="4" key="1">
    <citation type="submission" date="2016-06" db="UniProtKB">
        <authorList>
            <consortium name="WormBaseParasite"/>
        </authorList>
    </citation>
    <scope>IDENTIFICATION</scope>
</reference>
<keyword evidence="1" id="KW-0472">Membrane</keyword>
<evidence type="ECO:0000313" key="2">
    <source>
        <dbReference type="EMBL" id="VDN31058.1"/>
    </source>
</evidence>
<accession>A0A183EAW4</accession>
<evidence type="ECO:0000313" key="4">
    <source>
        <dbReference type="WBParaSite" id="GPUH_0001813001-mRNA-1"/>
    </source>
</evidence>
<sequence length="77" mass="8547">MSATSLAPAVYDVQQLVDFYRLAYKAGLLFCRLCVCVTFLGFFFGCPSAAAHVRESRARRDVFVKPTATWGAAIRHT</sequence>
<name>A0A183EAW4_9BILA</name>
<keyword evidence="1" id="KW-1133">Transmembrane helix</keyword>
<keyword evidence="3" id="KW-1185">Reference proteome</keyword>
<dbReference type="WBParaSite" id="GPUH_0001813001-mRNA-1">
    <property type="protein sequence ID" value="GPUH_0001813001-mRNA-1"/>
    <property type="gene ID" value="GPUH_0001813001"/>
</dbReference>
<evidence type="ECO:0000256" key="1">
    <source>
        <dbReference type="SAM" id="Phobius"/>
    </source>
</evidence>
<gene>
    <name evidence="2" type="ORF">GPUH_LOCUS18106</name>
</gene>
<dbReference type="EMBL" id="UYRT01086213">
    <property type="protein sequence ID" value="VDN31058.1"/>
    <property type="molecule type" value="Genomic_DNA"/>
</dbReference>
<evidence type="ECO:0000313" key="3">
    <source>
        <dbReference type="Proteomes" id="UP000271098"/>
    </source>
</evidence>
<reference evidence="2 3" key="2">
    <citation type="submission" date="2018-11" db="EMBL/GenBank/DDBJ databases">
        <authorList>
            <consortium name="Pathogen Informatics"/>
        </authorList>
    </citation>
    <scope>NUCLEOTIDE SEQUENCE [LARGE SCALE GENOMIC DNA]</scope>
</reference>
<protein>
    <submittedName>
        <fullName evidence="4">Transmembrane protein</fullName>
    </submittedName>
</protein>
<dbReference type="AlphaFoldDB" id="A0A183EAW4"/>
<proteinExistence type="predicted"/>
<dbReference type="Proteomes" id="UP000271098">
    <property type="component" value="Unassembled WGS sequence"/>
</dbReference>
<feature type="transmembrane region" description="Helical" evidence="1">
    <location>
        <begin position="26"/>
        <end position="50"/>
    </location>
</feature>
<organism evidence="4">
    <name type="scientific">Gongylonema pulchrum</name>
    <dbReference type="NCBI Taxonomy" id="637853"/>
    <lineage>
        <taxon>Eukaryota</taxon>
        <taxon>Metazoa</taxon>
        <taxon>Ecdysozoa</taxon>
        <taxon>Nematoda</taxon>
        <taxon>Chromadorea</taxon>
        <taxon>Rhabditida</taxon>
        <taxon>Spirurina</taxon>
        <taxon>Spiruromorpha</taxon>
        <taxon>Spiruroidea</taxon>
        <taxon>Gongylonematidae</taxon>
        <taxon>Gongylonema</taxon>
    </lineage>
</organism>
<keyword evidence="1" id="KW-0812">Transmembrane</keyword>